<reference evidence="2 3" key="1">
    <citation type="journal article" date="2020" name="Nature">
        <title>Six reference-quality genomes reveal evolution of bat adaptations.</title>
        <authorList>
            <person name="Jebb D."/>
            <person name="Huang Z."/>
            <person name="Pippel M."/>
            <person name="Hughes G.M."/>
            <person name="Lavrichenko K."/>
            <person name="Devanna P."/>
            <person name="Winkler S."/>
            <person name="Jermiin L.S."/>
            <person name="Skirmuntt E.C."/>
            <person name="Katzourakis A."/>
            <person name="Burkitt-Gray L."/>
            <person name="Ray D.A."/>
            <person name="Sullivan K.A.M."/>
            <person name="Roscito J.G."/>
            <person name="Kirilenko B.M."/>
            <person name="Davalos L.M."/>
            <person name="Corthals A.P."/>
            <person name="Power M.L."/>
            <person name="Jones G."/>
            <person name="Ransome R.D."/>
            <person name="Dechmann D.K.N."/>
            <person name="Locatelli A.G."/>
            <person name="Puechmaille S.J."/>
            <person name="Fedrigo O."/>
            <person name="Jarvis E.D."/>
            <person name="Hiller M."/>
            <person name="Vernes S.C."/>
            <person name="Myers E.W."/>
            <person name="Teeling E.C."/>
        </authorList>
    </citation>
    <scope>NUCLEOTIDE SEQUENCE [LARGE SCALE GENOMIC DNA]</scope>
    <source>
        <strain evidence="2">MRouAeg1</strain>
        <tissue evidence="2">Muscle</tissue>
    </source>
</reference>
<dbReference type="InterPro" id="IPR056748">
    <property type="entry name" value="VPS13-like_C"/>
</dbReference>
<evidence type="ECO:0000313" key="3">
    <source>
        <dbReference type="Proteomes" id="UP000593571"/>
    </source>
</evidence>
<proteinExistence type="predicted"/>
<gene>
    <name evidence="2" type="ORF">HJG63_020494</name>
</gene>
<protein>
    <submittedName>
        <fullName evidence="2">Vacuolar protein sorting 13-like protein C</fullName>
    </submittedName>
</protein>
<evidence type="ECO:0000259" key="1">
    <source>
        <dbReference type="Pfam" id="PF25037"/>
    </source>
</evidence>
<comment type="caution">
    <text evidence="2">The sequence shown here is derived from an EMBL/GenBank/DDBJ whole genome shotgun (WGS) entry which is preliminary data.</text>
</comment>
<accession>A0A7J8IVX3</accession>
<organism evidence="2 3">
    <name type="scientific">Rousettus aegyptiacus</name>
    <name type="common">Egyptian fruit bat</name>
    <name type="synonym">Pteropus aegyptiacus</name>
    <dbReference type="NCBI Taxonomy" id="9407"/>
    <lineage>
        <taxon>Eukaryota</taxon>
        <taxon>Metazoa</taxon>
        <taxon>Chordata</taxon>
        <taxon>Craniata</taxon>
        <taxon>Vertebrata</taxon>
        <taxon>Euteleostomi</taxon>
        <taxon>Mammalia</taxon>
        <taxon>Eutheria</taxon>
        <taxon>Laurasiatheria</taxon>
        <taxon>Chiroptera</taxon>
        <taxon>Yinpterochiroptera</taxon>
        <taxon>Pteropodoidea</taxon>
        <taxon>Pteropodidae</taxon>
        <taxon>Rousettinae</taxon>
        <taxon>Rousettus</taxon>
    </lineage>
</organism>
<feature type="domain" description="Intermembrane lipid transfer protein VPS13-like C-terminal" evidence="1">
    <location>
        <begin position="3"/>
        <end position="57"/>
    </location>
</feature>
<dbReference type="AlphaFoldDB" id="A0A7J8IVX3"/>
<dbReference type="Pfam" id="PF25037">
    <property type="entry name" value="VPS13_C"/>
    <property type="match status" value="1"/>
</dbReference>
<dbReference type="EMBL" id="JACASE010000003">
    <property type="protein sequence ID" value="KAF6488380.1"/>
    <property type="molecule type" value="Genomic_DNA"/>
</dbReference>
<sequence>MALRTVRRVLCIKEVEILNLMSIDWQCPFEDFVSPPSVNGNLLNISVKDQSLFHKKDSANQAFLRKIYLQNATTAERARRAIEDAQSMRHQQKLMKQSSLKLLRPQMPF</sequence>
<keyword evidence="3" id="KW-1185">Reference proteome</keyword>
<name>A0A7J8IVX3_ROUAE</name>
<evidence type="ECO:0000313" key="2">
    <source>
        <dbReference type="EMBL" id="KAF6488380.1"/>
    </source>
</evidence>
<dbReference type="Proteomes" id="UP000593571">
    <property type="component" value="Unassembled WGS sequence"/>
</dbReference>